<dbReference type="EMBL" id="AVFL01000008">
    <property type="protein sequence ID" value="EWY40374.1"/>
    <property type="molecule type" value="Genomic_DNA"/>
</dbReference>
<dbReference type="STRING" id="1385369.N825_37340"/>
<name>W9H2U1_9PROT</name>
<evidence type="ECO:0000313" key="4">
    <source>
        <dbReference type="Proteomes" id="UP000019486"/>
    </source>
</evidence>
<accession>W9H2U1</accession>
<dbReference type="Pfam" id="PF12705">
    <property type="entry name" value="PDDEXK_1"/>
    <property type="match status" value="1"/>
</dbReference>
<keyword evidence="3" id="KW-0547">Nucleotide-binding</keyword>
<evidence type="ECO:0000259" key="2">
    <source>
        <dbReference type="Pfam" id="PF12705"/>
    </source>
</evidence>
<dbReference type="Proteomes" id="UP000019486">
    <property type="component" value="Unassembled WGS sequence"/>
</dbReference>
<evidence type="ECO:0000256" key="1">
    <source>
        <dbReference type="SAM" id="Coils"/>
    </source>
</evidence>
<dbReference type="OrthoDB" id="9780606at2"/>
<dbReference type="PATRIC" id="fig|1385369.3.peg.2772"/>
<dbReference type="InterPro" id="IPR027417">
    <property type="entry name" value="P-loop_NTPase"/>
</dbReference>
<dbReference type="InterPro" id="IPR014153">
    <property type="entry name" value="Ds_break_AddB"/>
</dbReference>
<keyword evidence="3" id="KW-0347">Helicase</keyword>
<dbReference type="SUPFAM" id="SSF52540">
    <property type="entry name" value="P-loop containing nucleoside triphosphate hydrolases"/>
    <property type="match status" value="1"/>
</dbReference>
<sequence length="996" mass="108273">MAQVYTIPSGVPFVDALASGILARVEADGGPLALASYTVLLPTRRACRTLREAFLRLSGGAPQLLPRMSPLGDIDADELSLAIEEIPGLAGALDLPPALSSLRRQLLLGRAILAKEGKTITADQAARLAADLARLLDQVQTEGVAFDKLESLVPEEYAQHWQITLEFLKILTHVWPTILEVEGAIDAAERRNRVLKAQADAWRANPPTGPVIAAGSTGTIPATADLLAVVATMPNGCVVLPGLDTGMDETSWQAAALDDGHPQHGLASLLNKLDLPRDRVRAWDSPLTPNNSARTTFLSETMRPAATTEAWRELETVEERALDNIVRIDCPSSQEEAAVIALMMRQTLENPGQTAALVTPDRNLARRVATALERWDIAVDDSGGRPLADTAVGTYLRLTAACAVERADPLPLLAVLKHPLAGGGLNPLWFRTQARDLERAVLRGPRPAPGFRGLLRALEDAENNRFDRGGDTRAELIQYVEHLHAVAAPFFDAMEAPDPQPPAEWLTLHVAFAEHLAASDDLSGPDRLWRQEDGEAAASFVNELRQAAGDFPPIPASQYPAFLEALMAAHVVRPRYGRHPRLSILGLLEARLQNADLMILGGLNEGTWPPDAATDPWLSRPMRKAFGLPVPERQVGVAAHDFVQAAGGARVVLSRAERVDGTPTVPSRWLLRLDTVLRGLGLDGRIDMETEQWLSWVEQLDRPDEVRPWSAPEPRPPLSARPRTLSVTEIETWMRDPYAIYARRILKLEALEPIAADPGAAERGQFIHQALDAFTKAHPDALPSDAVGKLTEVGRATFGKLLSQPEVWAFWWPRFERVAAWFIQFERERRKTIRPLATEIKGKLALDGPAGPFELRAKADRIDKLPDGGLAIIDYKTGTPPSGVEVALGFAPQLPLEAVMAAVGGFDTVDAAPVGGLSFWKLSGGEPAGAEIAVKGDLALLAEQARSGLLDLIRTFDDPATPYRSRPRPDWAPRYTDYGHLARVQEWSAGGGEPVE</sequence>
<protein>
    <submittedName>
        <fullName evidence="3">Helicase I</fullName>
    </submittedName>
</protein>
<dbReference type="NCBIfam" id="TIGR02786">
    <property type="entry name" value="addB_alphas"/>
    <property type="match status" value="1"/>
</dbReference>
<dbReference type="RefSeq" id="WP_037452354.1">
    <property type="nucleotide sequence ID" value="NZ_AVFL01000008.1"/>
</dbReference>
<keyword evidence="1" id="KW-0175">Coiled coil</keyword>
<proteinExistence type="predicted"/>
<dbReference type="AlphaFoldDB" id="W9H2U1"/>
<reference evidence="3 4" key="1">
    <citation type="submission" date="2013-08" db="EMBL/GenBank/DDBJ databases">
        <title>The genome sequence of Skermanella stibiiresistens.</title>
        <authorList>
            <person name="Zhu W."/>
            <person name="Wang G."/>
        </authorList>
    </citation>
    <scope>NUCLEOTIDE SEQUENCE [LARGE SCALE GENOMIC DNA]</scope>
    <source>
        <strain evidence="3 4">SB22</strain>
    </source>
</reference>
<feature type="coiled-coil region" evidence="1">
    <location>
        <begin position="178"/>
        <end position="205"/>
    </location>
</feature>
<organism evidence="3 4">
    <name type="scientific">Skermanella stibiiresistens SB22</name>
    <dbReference type="NCBI Taxonomy" id="1385369"/>
    <lineage>
        <taxon>Bacteria</taxon>
        <taxon>Pseudomonadati</taxon>
        <taxon>Pseudomonadota</taxon>
        <taxon>Alphaproteobacteria</taxon>
        <taxon>Rhodospirillales</taxon>
        <taxon>Azospirillaceae</taxon>
        <taxon>Skermanella</taxon>
    </lineage>
</organism>
<feature type="domain" description="PD-(D/E)XK endonuclease-like" evidence="2">
    <location>
        <begin position="724"/>
        <end position="962"/>
    </location>
</feature>
<evidence type="ECO:0000313" key="3">
    <source>
        <dbReference type="EMBL" id="EWY40374.1"/>
    </source>
</evidence>
<comment type="caution">
    <text evidence="3">The sequence shown here is derived from an EMBL/GenBank/DDBJ whole genome shotgun (WGS) entry which is preliminary data.</text>
</comment>
<keyword evidence="3" id="KW-0067">ATP-binding</keyword>
<keyword evidence="3" id="KW-0378">Hydrolase</keyword>
<keyword evidence="4" id="KW-1185">Reference proteome</keyword>
<dbReference type="InterPro" id="IPR038726">
    <property type="entry name" value="PDDEXK_AddAB-type"/>
</dbReference>
<gene>
    <name evidence="3" type="ORF">N825_37340</name>
</gene>
<dbReference type="GO" id="GO:0004386">
    <property type="term" value="F:helicase activity"/>
    <property type="evidence" value="ECO:0007669"/>
    <property type="project" value="UniProtKB-KW"/>
</dbReference>